<dbReference type="Gene3D" id="3.40.50.300">
    <property type="entry name" value="P-loop containing nucleotide triphosphate hydrolases"/>
    <property type="match status" value="1"/>
</dbReference>
<keyword evidence="2" id="KW-1185">Reference proteome</keyword>
<dbReference type="InterPro" id="IPR027417">
    <property type="entry name" value="P-loop_NTPase"/>
</dbReference>
<accession>A0A7W7CFF5</accession>
<dbReference type="AlphaFoldDB" id="A0A7W7CFF5"/>
<dbReference type="RefSeq" id="WP_185004613.1">
    <property type="nucleotide sequence ID" value="NZ_BAAAUI010000087.1"/>
</dbReference>
<sequence length="211" mass="23819">MFDVVLFEGITGTGKSTLFRHLAADSTAAGYESHLTLAQAYTLRMARPEGIVEHLRDLTEGIRSLHALYTGSEFAARTDERGSMLVLAEGFHLYGLLEHQPAEQRAEGQRKIESVLREVRPLVVSLELQESAVRERCVESTLRTRGPGWREFLRRYGQTHEEIAGYFTRRQRAHRELVEASALEVLRIDTSAGDWAGYLARVVDRLTGPRP</sequence>
<gene>
    <name evidence="1" type="ORF">HNR67_004901</name>
</gene>
<comment type="caution">
    <text evidence="1">The sequence shown here is derived from an EMBL/GenBank/DDBJ whole genome shotgun (WGS) entry which is preliminary data.</text>
</comment>
<dbReference type="Proteomes" id="UP000533598">
    <property type="component" value="Unassembled WGS sequence"/>
</dbReference>
<evidence type="ECO:0000313" key="2">
    <source>
        <dbReference type="Proteomes" id="UP000533598"/>
    </source>
</evidence>
<organism evidence="1 2">
    <name type="scientific">Crossiella cryophila</name>
    <dbReference type="NCBI Taxonomy" id="43355"/>
    <lineage>
        <taxon>Bacteria</taxon>
        <taxon>Bacillati</taxon>
        <taxon>Actinomycetota</taxon>
        <taxon>Actinomycetes</taxon>
        <taxon>Pseudonocardiales</taxon>
        <taxon>Pseudonocardiaceae</taxon>
        <taxon>Crossiella</taxon>
    </lineage>
</organism>
<proteinExistence type="predicted"/>
<reference evidence="1 2" key="1">
    <citation type="submission" date="2020-08" db="EMBL/GenBank/DDBJ databases">
        <title>Sequencing the genomes of 1000 actinobacteria strains.</title>
        <authorList>
            <person name="Klenk H.-P."/>
        </authorList>
    </citation>
    <scope>NUCLEOTIDE SEQUENCE [LARGE SCALE GENOMIC DNA]</scope>
    <source>
        <strain evidence="1 2">DSM 44230</strain>
    </source>
</reference>
<dbReference type="SUPFAM" id="SSF52540">
    <property type="entry name" value="P-loop containing nucleoside triphosphate hydrolases"/>
    <property type="match status" value="1"/>
</dbReference>
<protein>
    <recommendedName>
        <fullName evidence="3">Thymidylate kinase</fullName>
    </recommendedName>
</protein>
<evidence type="ECO:0000313" key="1">
    <source>
        <dbReference type="EMBL" id="MBB4678783.1"/>
    </source>
</evidence>
<evidence type="ECO:0008006" key="3">
    <source>
        <dbReference type="Google" id="ProtNLM"/>
    </source>
</evidence>
<name>A0A7W7CFF5_9PSEU</name>
<dbReference type="EMBL" id="JACHMH010000001">
    <property type="protein sequence ID" value="MBB4678783.1"/>
    <property type="molecule type" value="Genomic_DNA"/>
</dbReference>